<protein>
    <submittedName>
        <fullName evidence="2">Helix-turn-helix domain-containing protein</fullName>
    </submittedName>
</protein>
<evidence type="ECO:0000313" key="2">
    <source>
        <dbReference type="EMBL" id="TFB33748.1"/>
    </source>
</evidence>
<comment type="caution">
    <text evidence="1">The sequence shown here is derived from an EMBL/GenBank/DDBJ whole genome shotgun (WGS) entry which is preliminary data.</text>
</comment>
<gene>
    <name evidence="1" type="ORF">BCL90_2062</name>
    <name evidence="2" type="ORF">E3V97_06795</name>
</gene>
<accession>A0A497Y2L2</accession>
<evidence type="ECO:0000313" key="3">
    <source>
        <dbReference type="Proteomes" id="UP000273898"/>
    </source>
</evidence>
<evidence type="ECO:0000313" key="1">
    <source>
        <dbReference type="EMBL" id="RLJ77002.1"/>
    </source>
</evidence>
<dbReference type="OrthoDB" id="1163801at2"/>
<proteinExistence type="predicted"/>
<keyword evidence="4" id="KW-1185">Reference proteome</keyword>
<dbReference type="EMBL" id="SOPX01000001">
    <property type="protein sequence ID" value="TFB33748.1"/>
    <property type="molecule type" value="Genomic_DNA"/>
</dbReference>
<reference evidence="2 4" key="2">
    <citation type="submission" date="2019-03" db="EMBL/GenBank/DDBJ databases">
        <authorList>
            <person name="He R.-H."/>
        </authorList>
    </citation>
    <scope>NUCLEOTIDE SEQUENCE [LARGE SCALE GENOMIC DNA]</scope>
    <source>
        <strain evidence="2 4">DSM 19624</strain>
    </source>
</reference>
<dbReference type="EMBL" id="RCCK01000011">
    <property type="protein sequence ID" value="RLJ77002.1"/>
    <property type="molecule type" value="Genomic_DNA"/>
</dbReference>
<sequence length="107" mass="12715">MKLLEYIDRIKIIHKLIKESRTGAPENLARRLSISTSRLYVVLDELKLMGAPIEYSRQLQTYYYTQAFEVNIRADFTVLKPQELTDINVGFFYQQNYPLLFLYSEQK</sequence>
<dbReference type="Proteomes" id="UP000273898">
    <property type="component" value="Unassembled WGS sequence"/>
</dbReference>
<reference evidence="1 3" key="1">
    <citation type="submission" date="2018-10" db="EMBL/GenBank/DDBJ databases">
        <title>Genomic Encyclopedia of Archaeal and Bacterial Type Strains, Phase II (KMG-II): from individual species to whole genera.</title>
        <authorList>
            <person name="Goeker M."/>
        </authorList>
    </citation>
    <scope>NUCLEOTIDE SEQUENCE [LARGE SCALE GENOMIC DNA]</scope>
    <source>
        <strain evidence="1 3">DSM 19624</strain>
    </source>
</reference>
<dbReference type="Proteomes" id="UP000297429">
    <property type="component" value="Unassembled WGS sequence"/>
</dbReference>
<evidence type="ECO:0000313" key="4">
    <source>
        <dbReference type="Proteomes" id="UP000297429"/>
    </source>
</evidence>
<organism evidence="1 3">
    <name type="scientific">Pedobacter alluvionis</name>
    <dbReference type="NCBI Taxonomy" id="475253"/>
    <lineage>
        <taxon>Bacteria</taxon>
        <taxon>Pseudomonadati</taxon>
        <taxon>Bacteroidota</taxon>
        <taxon>Sphingobacteriia</taxon>
        <taxon>Sphingobacteriales</taxon>
        <taxon>Sphingobacteriaceae</taxon>
        <taxon>Pedobacter</taxon>
    </lineage>
</organism>
<dbReference type="AlphaFoldDB" id="A0A497Y2L2"/>
<dbReference type="RefSeq" id="WP_121283824.1">
    <property type="nucleotide sequence ID" value="NZ_RCCK01000011.1"/>
</dbReference>
<name>A0A497Y2L2_9SPHI</name>